<evidence type="ECO:0000259" key="8">
    <source>
        <dbReference type="Pfam" id="PF13359"/>
    </source>
</evidence>
<reference evidence="10" key="1">
    <citation type="submission" date="2015-06" db="EMBL/GenBank/DDBJ databases">
        <title>Expansion of signal transduction pathways in fungi by whole-genome duplication.</title>
        <authorList>
            <consortium name="DOE Joint Genome Institute"/>
            <person name="Corrochano L.M."/>
            <person name="Kuo A."/>
            <person name="Marcet-Houben M."/>
            <person name="Polaino S."/>
            <person name="Salamov A."/>
            <person name="Villalobos J.M."/>
            <person name="Alvarez M.I."/>
            <person name="Avalos J."/>
            <person name="Benito E.P."/>
            <person name="Benoit I."/>
            <person name="Burger G."/>
            <person name="Camino L.P."/>
            <person name="Canovas D."/>
            <person name="Cerda-Olmedo E."/>
            <person name="Cheng J.-F."/>
            <person name="Dominguez A."/>
            <person name="Elias M."/>
            <person name="Eslava A.P."/>
            <person name="Glaser F."/>
            <person name="Grimwood J."/>
            <person name="Gutierrez G."/>
            <person name="Heitman J."/>
            <person name="Henrissat B."/>
            <person name="Iturriaga E.A."/>
            <person name="Lang B.F."/>
            <person name="Lavin J.L."/>
            <person name="Lee S."/>
            <person name="Li W."/>
            <person name="Lindquist E."/>
            <person name="Lopez-Garcia S."/>
            <person name="Luque E.M."/>
            <person name="Marcos A.T."/>
            <person name="Martin J."/>
            <person name="McCluskey K."/>
            <person name="Medina H.R."/>
            <person name="Miralles-Duran A."/>
            <person name="Miyazaki A."/>
            <person name="Munoz-Torres E."/>
            <person name="Oguiza J.A."/>
            <person name="Ohm R."/>
            <person name="Olmedo M."/>
            <person name="Orejas M."/>
            <person name="Ortiz-Castellanos L."/>
            <person name="Pisabarro A.G."/>
            <person name="Rodriguez-Romero J."/>
            <person name="Ruiz-Herrera J."/>
            <person name="Ruiz-Vazquez R."/>
            <person name="Sanz C."/>
            <person name="Schackwitz W."/>
            <person name="Schmutz J."/>
            <person name="Shahriari M."/>
            <person name="Shelest E."/>
            <person name="Silva-Franco F."/>
            <person name="Soanes D."/>
            <person name="Syed K."/>
            <person name="Tagua V.G."/>
            <person name="Talbot N.J."/>
            <person name="Thon M."/>
            <person name="De vries R.P."/>
            <person name="Wiebenga A."/>
            <person name="Yadav J.S."/>
            <person name="Braun E.L."/>
            <person name="Baker S."/>
            <person name="Garre V."/>
            <person name="Horwitz B."/>
            <person name="Torres-Martinez S."/>
            <person name="Idnurm A."/>
            <person name="Herrera-Estrella A."/>
            <person name="Gabaldon T."/>
            <person name="Grigoriev I.V."/>
        </authorList>
    </citation>
    <scope>NUCLEOTIDE SEQUENCE [LARGE SCALE GENOMIC DNA]</scope>
    <source>
        <strain evidence="10">NRRL 1555(-)</strain>
    </source>
</reference>
<dbReference type="GeneID" id="28991413"/>
<evidence type="ECO:0000256" key="2">
    <source>
        <dbReference type="ARBA" id="ARBA00004123"/>
    </source>
</evidence>
<keyword evidence="6" id="KW-0378">Hydrolase</keyword>
<organism evidence="9 10">
    <name type="scientific">Phycomyces blakesleeanus (strain ATCC 8743b / DSM 1359 / FGSC 10004 / NBRC 33097 / NRRL 1555)</name>
    <dbReference type="NCBI Taxonomy" id="763407"/>
    <lineage>
        <taxon>Eukaryota</taxon>
        <taxon>Fungi</taxon>
        <taxon>Fungi incertae sedis</taxon>
        <taxon>Mucoromycota</taxon>
        <taxon>Mucoromycotina</taxon>
        <taxon>Mucoromycetes</taxon>
        <taxon>Mucorales</taxon>
        <taxon>Phycomycetaceae</taxon>
        <taxon>Phycomyces</taxon>
    </lineage>
</organism>
<proteinExistence type="inferred from homology"/>
<dbReference type="InterPro" id="IPR027806">
    <property type="entry name" value="HARBI1_dom"/>
</dbReference>
<evidence type="ECO:0000256" key="1">
    <source>
        <dbReference type="ARBA" id="ARBA00001968"/>
    </source>
</evidence>
<dbReference type="GO" id="GO:0005634">
    <property type="term" value="C:nucleus"/>
    <property type="evidence" value="ECO:0007669"/>
    <property type="project" value="UniProtKB-SubCell"/>
</dbReference>
<protein>
    <recommendedName>
        <fullName evidence="8">DDE Tnp4 domain-containing protein</fullName>
    </recommendedName>
</protein>
<evidence type="ECO:0000313" key="10">
    <source>
        <dbReference type="Proteomes" id="UP000077315"/>
    </source>
</evidence>
<dbReference type="InParanoid" id="A0A162UZC8"/>
<name>A0A162UZC8_PHYB8</name>
<dbReference type="VEuPathDB" id="FungiDB:PHYBLDRAFT_141029"/>
<keyword evidence="4" id="KW-0540">Nuclease</keyword>
<dbReference type="AlphaFoldDB" id="A0A162UZC8"/>
<dbReference type="Proteomes" id="UP000077315">
    <property type="component" value="Unassembled WGS sequence"/>
</dbReference>
<comment type="cofactor">
    <cofactor evidence="1">
        <name>a divalent metal cation</name>
        <dbReference type="ChEBI" id="CHEBI:60240"/>
    </cofactor>
</comment>
<evidence type="ECO:0000256" key="4">
    <source>
        <dbReference type="ARBA" id="ARBA00022722"/>
    </source>
</evidence>
<sequence>MPRVSERKQVIAALEQQFIDTTSAMTEDIRLLLRMSEIINDEDMVSYYKDVASIYEIYLAGEIDVYNDMKAKIESSRYLHKGKNDAPKFMTKEESLDHLLDLDEEGFLEEFRMSKASFYKIHDLVKDHFLYRSTAKSMQTDTRLQIAVVLRRLQANSNTLSLNALSNLWGVGKGSVNNFTNRFFNVILSLEKEFVHWPREHEKQEIIKENKKPLGFPDLVGFLGGCTFQLAHVQSWKPERFSGPDSKYYVNSIGICDHKMRIRYFAQPVELGNSPDLRIFSDCELGRFPKRFFFGDEYVLASRGGYKPLEYLVPVKTKEPGQERLPKSDEVFNSYISIMCLKINHAFGILKERFSSLNEIPVKVKNMDDAKLVNEWIRVCIILNNLLMDQEDDKWTIQVKAEWAEKGKADIKRIRKEVSGEDC</sequence>
<evidence type="ECO:0000313" key="9">
    <source>
        <dbReference type="EMBL" id="OAD78972.1"/>
    </source>
</evidence>
<keyword evidence="10" id="KW-1185">Reference proteome</keyword>
<evidence type="ECO:0000256" key="3">
    <source>
        <dbReference type="ARBA" id="ARBA00006958"/>
    </source>
</evidence>
<keyword evidence="5" id="KW-0479">Metal-binding</keyword>
<dbReference type="RefSeq" id="XP_018297012.1">
    <property type="nucleotide sequence ID" value="XM_018430507.1"/>
</dbReference>
<comment type="subcellular location">
    <subcellularLocation>
        <location evidence="2">Nucleus</location>
    </subcellularLocation>
</comment>
<evidence type="ECO:0000256" key="5">
    <source>
        <dbReference type="ARBA" id="ARBA00022723"/>
    </source>
</evidence>
<dbReference type="GO" id="GO:0016787">
    <property type="term" value="F:hydrolase activity"/>
    <property type="evidence" value="ECO:0007669"/>
    <property type="project" value="UniProtKB-KW"/>
</dbReference>
<dbReference type="OrthoDB" id="2276543at2759"/>
<dbReference type="PANTHER" id="PTHR22930">
    <property type="match status" value="1"/>
</dbReference>
<evidence type="ECO:0000256" key="7">
    <source>
        <dbReference type="ARBA" id="ARBA00023242"/>
    </source>
</evidence>
<dbReference type="PANTHER" id="PTHR22930:SF85">
    <property type="entry name" value="GH03217P-RELATED"/>
    <property type="match status" value="1"/>
</dbReference>
<dbReference type="InterPro" id="IPR045249">
    <property type="entry name" value="HARBI1-like"/>
</dbReference>
<evidence type="ECO:0000256" key="6">
    <source>
        <dbReference type="ARBA" id="ARBA00022801"/>
    </source>
</evidence>
<dbReference type="Pfam" id="PF13359">
    <property type="entry name" value="DDE_Tnp_4"/>
    <property type="match status" value="1"/>
</dbReference>
<accession>A0A162UZC8</accession>
<keyword evidence="7" id="KW-0539">Nucleus</keyword>
<feature type="domain" description="DDE Tnp4" evidence="8">
    <location>
        <begin position="233"/>
        <end position="385"/>
    </location>
</feature>
<dbReference type="EMBL" id="KV440973">
    <property type="protein sequence ID" value="OAD78972.1"/>
    <property type="molecule type" value="Genomic_DNA"/>
</dbReference>
<comment type="similarity">
    <text evidence="3">Belongs to the HARBI1 family.</text>
</comment>
<gene>
    <name evidence="9" type="ORF">PHYBLDRAFT_141029</name>
</gene>
<dbReference type="GO" id="GO:0004518">
    <property type="term" value="F:nuclease activity"/>
    <property type="evidence" value="ECO:0007669"/>
    <property type="project" value="UniProtKB-KW"/>
</dbReference>
<dbReference type="GO" id="GO:0046872">
    <property type="term" value="F:metal ion binding"/>
    <property type="evidence" value="ECO:0007669"/>
    <property type="project" value="UniProtKB-KW"/>
</dbReference>